<feature type="compositionally biased region" description="Low complexity" evidence="1">
    <location>
        <begin position="206"/>
        <end position="222"/>
    </location>
</feature>
<comment type="caution">
    <text evidence="3">The sequence shown here is derived from an EMBL/GenBank/DDBJ whole genome shotgun (WGS) entry which is preliminary data.</text>
</comment>
<reference evidence="3" key="2">
    <citation type="submission" date="2021-04" db="EMBL/GenBank/DDBJ databases">
        <authorList>
            <person name="Gilroy R."/>
        </authorList>
    </citation>
    <scope>NUCLEOTIDE SEQUENCE</scope>
    <source>
        <strain evidence="3">CHK32-1732</strain>
    </source>
</reference>
<keyword evidence="2" id="KW-0472">Membrane</keyword>
<proteinExistence type="predicted"/>
<sequence length="276" mass="29689">MWGTPAPEHQQRPSAQPFPPTDPYGRYRPAATGRHRTARWFILVGIAVLVLVAPLAVPLKDFSEVEDTYRPSEMVTMSMLPSEQWPLDLTGLDRDCAATDVGVVTFSMSCWMAAIGDVEVHIGGFTGIGDSDEDVELAAQRGMRTATLTDTSDAVFTRQSDVPASPSLTPEVDEALVSEPHPVSGLGLTPPDVMQDDSPVGQRETQPVSVRGGVQGSQQGDVEPAQNSQQVYAATVALLNRDADGESAMYTVTVISDYRPQVEDMARFITGSIRAA</sequence>
<evidence type="ECO:0000313" key="4">
    <source>
        <dbReference type="Proteomes" id="UP000824190"/>
    </source>
</evidence>
<reference evidence="3" key="1">
    <citation type="journal article" date="2021" name="PeerJ">
        <title>Extensive microbial diversity within the chicken gut microbiome revealed by metagenomics and culture.</title>
        <authorList>
            <person name="Gilroy R."/>
            <person name="Ravi A."/>
            <person name="Getino M."/>
            <person name="Pursley I."/>
            <person name="Horton D.L."/>
            <person name="Alikhan N.F."/>
            <person name="Baker D."/>
            <person name="Gharbi K."/>
            <person name="Hall N."/>
            <person name="Watson M."/>
            <person name="Adriaenssens E.M."/>
            <person name="Foster-Nyarko E."/>
            <person name="Jarju S."/>
            <person name="Secka A."/>
            <person name="Antonio M."/>
            <person name="Oren A."/>
            <person name="Chaudhuri R.R."/>
            <person name="La Ragione R."/>
            <person name="Hildebrand F."/>
            <person name="Pallen M.J."/>
        </authorList>
    </citation>
    <scope>NUCLEOTIDE SEQUENCE</scope>
    <source>
        <strain evidence="3">CHK32-1732</strain>
    </source>
</reference>
<accession>A0A9D1ULW1</accession>
<dbReference type="EMBL" id="DXGC01000120">
    <property type="protein sequence ID" value="HIW92744.1"/>
    <property type="molecule type" value="Genomic_DNA"/>
</dbReference>
<keyword evidence="2" id="KW-0812">Transmembrane</keyword>
<organism evidence="3 4">
    <name type="scientific">Candidatus Corynebacterium avicola</name>
    <dbReference type="NCBI Taxonomy" id="2838527"/>
    <lineage>
        <taxon>Bacteria</taxon>
        <taxon>Bacillati</taxon>
        <taxon>Actinomycetota</taxon>
        <taxon>Actinomycetes</taxon>
        <taxon>Mycobacteriales</taxon>
        <taxon>Corynebacteriaceae</taxon>
        <taxon>Corynebacterium</taxon>
    </lineage>
</organism>
<name>A0A9D1ULW1_9CORY</name>
<feature type="region of interest" description="Disordered" evidence="1">
    <location>
        <begin position="1"/>
        <end position="29"/>
    </location>
</feature>
<gene>
    <name evidence="3" type="ORF">H9870_13910</name>
</gene>
<dbReference type="Proteomes" id="UP000824190">
    <property type="component" value="Unassembled WGS sequence"/>
</dbReference>
<feature type="transmembrane region" description="Helical" evidence="2">
    <location>
        <begin position="38"/>
        <end position="57"/>
    </location>
</feature>
<feature type="region of interest" description="Disordered" evidence="1">
    <location>
        <begin position="180"/>
        <end position="227"/>
    </location>
</feature>
<evidence type="ECO:0000256" key="1">
    <source>
        <dbReference type="SAM" id="MobiDB-lite"/>
    </source>
</evidence>
<protein>
    <submittedName>
        <fullName evidence="3">Uncharacterized protein</fullName>
    </submittedName>
</protein>
<evidence type="ECO:0000256" key="2">
    <source>
        <dbReference type="SAM" id="Phobius"/>
    </source>
</evidence>
<dbReference type="AlphaFoldDB" id="A0A9D1ULW1"/>
<keyword evidence="2" id="KW-1133">Transmembrane helix</keyword>
<evidence type="ECO:0000313" key="3">
    <source>
        <dbReference type="EMBL" id="HIW92744.1"/>
    </source>
</evidence>